<sequence>MLVMLITRPRSRLTNGRKAFVTNITPSRFTSITERYSAWVCHSIGATDPMMPALLTSAQSPMNKC</sequence>
<dbReference type="Proteomes" id="UP000828390">
    <property type="component" value="Unassembled WGS sequence"/>
</dbReference>
<name>A0A9D4C2M0_DREPO</name>
<dbReference type="AlphaFoldDB" id="A0A9D4C2M0"/>
<organism evidence="1 2">
    <name type="scientific">Dreissena polymorpha</name>
    <name type="common">Zebra mussel</name>
    <name type="synonym">Mytilus polymorpha</name>
    <dbReference type="NCBI Taxonomy" id="45954"/>
    <lineage>
        <taxon>Eukaryota</taxon>
        <taxon>Metazoa</taxon>
        <taxon>Spiralia</taxon>
        <taxon>Lophotrochozoa</taxon>
        <taxon>Mollusca</taxon>
        <taxon>Bivalvia</taxon>
        <taxon>Autobranchia</taxon>
        <taxon>Heteroconchia</taxon>
        <taxon>Euheterodonta</taxon>
        <taxon>Imparidentia</taxon>
        <taxon>Neoheterodontei</taxon>
        <taxon>Myida</taxon>
        <taxon>Dreissenoidea</taxon>
        <taxon>Dreissenidae</taxon>
        <taxon>Dreissena</taxon>
    </lineage>
</organism>
<comment type="caution">
    <text evidence="1">The sequence shown here is derived from an EMBL/GenBank/DDBJ whole genome shotgun (WGS) entry which is preliminary data.</text>
</comment>
<keyword evidence="2" id="KW-1185">Reference proteome</keyword>
<dbReference type="EMBL" id="JAIWYP010000013">
    <property type="protein sequence ID" value="KAH3716198.1"/>
    <property type="molecule type" value="Genomic_DNA"/>
</dbReference>
<evidence type="ECO:0000313" key="2">
    <source>
        <dbReference type="Proteomes" id="UP000828390"/>
    </source>
</evidence>
<proteinExistence type="predicted"/>
<reference evidence="1" key="1">
    <citation type="journal article" date="2019" name="bioRxiv">
        <title>The Genome of the Zebra Mussel, Dreissena polymorpha: A Resource for Invasive Species Research.</title>
        <authorList>
            <person name="McCartney M.A."/>
            <person name="Auch B."/>
            <person name="Kono T."/>
            <person name="Mallez S."/>
            <person name="Zhang Y."/>
            <person name="Obille A."/>
            <person name="Becker A."/>
            <person name="Abrahante J.E."/>
            <person name="Garbe J."/>
            <person name="Badalamenti J.P."/>
            <person name="Herman A."/>
            <person name="Mangelson H."/>
            <person name="Liachko I."/>
            <person name="Sullivan S."/>
            <person name="Sone E.D."/>
            <person name="Koren S."/>
            <person name="Silverstein K.A.T."/>
            <person name="Beckman K.B."/>
            <person name="Gohl D.M."/>
        </authorList>
    </citation>
    <scope>NUCLEOTIDE SEQUENCE</scope>
    <source>
        <strain evidence="1">Duluth1</strain>
        <tissue evidence="1">Whole animal</tissue>
    </source>
</reference>
<accession>A0A9D4C2M0</accession>
<evidence type="ECO:0000313" key="1">
    <source>
        <dbReference type="EMBL" id="KAH3716198.1"/>
    </source>
</evidence>
<protein>
    <submittedName>
        <fullName evidence="1">Uncharacterized protein</fullName>
    </submittedName>
</protein>
<reference evidence="1" key="2">
    <citation type="submission" date="2020-11" db="EMBL/GenBank/DDBJ databases">
        <authorList>
            <person name="McCartney M.A."/>
            <person name="Auch B."/>
            <person name="Kono T."/>
            <person name="Mallez S."/>
            <person name="Becker A."/>
            <person name="Gohl D.M."/>
            <person name="Silverstein K.A.T."/>
            <person name="Koren S."/>
            <person name="Bechman K.B."/>
            <person name="Herman A."/>
            <person name="Abrahante J.E."/>
            <person name="Garbe J."/>
        </authorList>
    </citation>
    <scope>NUCLEOTIDE SEQUENCE</scope>
    <source>
        <strain evidence="1">Duluth1</strain>
        <tissue evidence="1">Whole animal</tissue>
    </source>
</reference>
<gene>
    <name evidence="1" type="ORF">DPMN_058917</name>
</gene>